<evidence type="ECO:0000256" key="7">
    <source>
        <dbReference type="PIRSR" id="PIRSR600183-50"/>
    </source>
</evidence>
<comment type="subunit">
    <text evidence="5">Homodimer.</text>
</comment>
<comment type="similarity">
    <text evidence="5">Belongs to the Orn/Lys/Arg decarboxylase class-II family. LysA subfamily.</text>
</comment>
<dbReference type="CDD" id="cd06828">
    <property type="entry name" value="PLPDE_III_DapDC"/>
    <property type="match status" value="1"/>
</dbReference>
<feature type="active site" description="Proton donor" evidence="7">
    <location>
        <position position="345"/>
    </location>
</feature>
<keyword evidence="2 5" id="KW-0210">Decarboxylase</keyword>
<keyword evidence="5" id="KW-0028">Amino-acid biosynthesis</keyword>
<organism evidence="11 12">
    <name type="scientific">Skermanella stibiiresistens SB22</name>
    <dbReference type="NCBI Taxonomy" id="1385369"/>
    <lineage>
        <taxon>Bacteria</taxon>
        <taxon>Pseudomonadati</taxon>
        <taxon>Pseudomonadota</taxon>
        <taxon>Alphaproteobacteria</taxon>
        <taxon>Rhodospirillales</taxon>
        <taxon>Azospirillaceae</taxon>
        <taxon>Skermanella</taxon>
    </lineage>
</organism>
<dbReference type="Gene3D" id="2.40.37.10">
    <property type="entry name" value="Lyase, Ornithine Decarboxylase, Chain A, domain 1"/>
    <property type="match status" value="1"/>
</dbReference>
<dbReference type="EC" id="4.1.1.20" evidence="5 6"/>
<evidence type="ECO:0000313" key="11">
    <source>
        <dbReference type="EMBL" id="EWY37033.1"/>
    </source>
</evidence>
<feature type="binding site" evidence="5">
    <location>
        <position position="346"/>
    </location>
    <ligand>
        <name>substrate</name>
    </ligand>
</feature>
<dbReference type="InterPro" id="IPR000183">
    <property type="entry name" value="Orn/DAP/Arg_de-COase"/>
</dbReference>
<dbReference type="GO" id="GO:0009089">
    <property type="term" value="P:lysine biosynthetic process via diaminopimelate"/>
    <property type="evidence" value="ECO:0007669"/>
    <property type="project" value="UniProtKB-UniRule"/>
</dbReference>
<dbReference type="InterPro" id="IPR009006">
    <property type="entry name" value="Ala_racemase/Decarboxylase_C"/>
</dbReference>
<dbReference type="PATRIC" id="fig|1385369.3.peg.5989"/>
<keyword evidence="12" id="KW-1185">Reference proteome</keyword>
<dbReference type="PROSITE" id="PS00879">
    <property type="entry name" value="ODR_DC_2_2"/>
    <property type="match status" value="1"/>
</dbReference>
<dbReference type="SUPFAM" id="SSF51419">
    <property type="entry name" value="PLP-binding barrel"/>
    <property type="match status" value="1"/>
</dbReference>
<dbReference type="InterPro" id="IPR022643">
    <property type="entry name" value="De-COase2_C"/>
</dbReference>
<dbReference type="InterPro" id="IPR022657">
    <property type="entry name" value="De-COase2_CS"/>
</dbReference>
<evidence type="ECO:0000256" key="4">
    <source>
        <dbReference type="ARBA" id="ARBA00023239"/>
    </source>
</evidence>
<dbReference type="STRING" id="1385369.N825_22245"/>
<dbReference type="EMBL" id="AVFL01000032">
    <property type="protein sequence ID" value="EWY37033.1"/>
    <property type="molecule type" value="Genomic_DNA"/>
</dbReference>
<dbReference type="FunFam" id="3.20.20.10:FF:000003">
    <property type="entry name" value="Diaminopimelate decarboxylase"/>
    <property type="match status" value="1"/>
</dbReference>
<proteinExistence type="inferred from homology"/>
<comment type="pathway">
    <text evidence="5 8">Amino-acid biosynthesis; L-lysine biosynthesis via DAP pathway; L-lysine from DL-2,6-diaminopimelate: step 1/1.</text>
</comment>
<dbReference type="GO" id="GO:0008836">
    <property type="term" value="F:diaminopimelate decarboxylase activity"/>
    <property type="evidence" value="ECO:0007669"/>
    <property type="project" value="UniProtKB-UniRule"/>
</dbReference>
<dbReference type="InterPro" id="IPR029066">
    <property type="entry name" value="PLP-binding_barrel"/>
</dbReference>
<dbReference type="PROSITE" id="PS00878">
    <property type="entry name" value="ODR_DC_2_1"/>
    <property type="match status" value="1"/>
</dbReference>
<feature type="domain" description="Orn/DAP/Arg decarboxylase 2 N-terminal" evidence="10">
    <location>
        <begin position="37"/>
        <end position="280"/>
    </location>
</feature>
<evidence type="ECO:0000256" key="2">
    <source>
        <dbReference type="ARBA" id="ARBA00022793"/>
    </source>
</evidence>
<dbReference type="InterPro" id="IPR022644">
    <property type="entry name" value="De-COase2_N"/>
</dbReference>
<keyword evidence="3 5" id="KW-0663">Pyridoxal phosphate</keyword>
<dbReference type="InterPro" id="IPR002986">
    <property type="entry name" value="DAP_deCOOHase_LysA"/>
</dbReference>
<dbReference type="HAMAP" id="MF_02120">
    <property type="entry name" value="LysA"/>
    <property type="match status" value="1"/>
</dbReference>
<reference evidence="11 12" key="1">
    <citation type="submission" date="2013-08" db="EMBL/GenBank/DDBJ databases">
        <title>The genome sequence of Skermanella stibiiresistens.</title>
        <authorList>
            <person name="Zhu W."/>
            <person name="Wang G."/>
        </authorList>
    </citation>
    <scope>NUCLEOTIDE SEQUENCE [LARGE SCALE GENOMIC DNA]</scope>
    <source>
        <strain evidence="11 12">SB22</strain>
    </source>
</reference>
<dbReference type="RefSeq" id="WP_037459662.1">
    <property type="nucleotide sequence ID" value="NZ_AVFL01000032.1"/>
</dbReference>
<dbReference type="Pfam" id="PF00278">
    <property type="entry name" value="Orn_DAP_Arg_deC"/>
    <property type="match status" value="1"/>
</dbReference>
<feature type="binding site" evidence="5">
    <location>
        <position position="313"/>
    </location>
    <ligand>
        <name>substrate</name>
    </ligand>
</feature>
<dbReference type="Proteomes" id="UP000019486">
    <property type="component" value="Unassembled WGS sequence"/>
</dbReference>
<evidence type="ECO:0000256" key="6">
    <source>
        <dbReference type="NCBIfam" id="TIGR01048"/>
    </source>
</evidence>
<dbReference type="Gene3D" id="3.20.20.10">
    <property type="entry name" value="Alanine racemase"/>
    <property type="match status" value="1"/>
</dbReference>
<feature type="domain" description="Orn/DAP/Arg decarboxylase 2 C-terminal" evidence="9">
    <location>
        <begin position="30"/>
        <end position="372"/>
    </location>
</feature>
<feature type="binding site" evidence="5">
    <location>
        <position position="317"/>
    </location>
    <ligand>
        <name>substrate</name>
    </ligand>
</feature>
<comment type="catalytic activity">
    <reaction evidence="5 8">
        <text>meso-2,6-diaminopimelate + H(+) = L-lysine + CO2</text>
        <dbReference type="Rhea" id="RHEA:15101"/>
        <dbReference type="ChEBI" id="CHEBI:15378"/>
        <dbReference type="ChEBI" id="CHEBI:16526"/>
        <dbReference type="ChEBI" id="CHEBI:32551"/>
        <dbReference type="ChEBI" id="CHEBI:57791"/>
        <dbReference type="EC" id="4.1.1.20"/>
    </reaction>
</comment>
<name>W9GZW4_9PROT</name>
<evidence type="ECO:0000256" key="8">
    <source>
        <dbReference type="RuleBase" id="RU003738"/>
    </source>
</evidence>
<dbReference type="Pfam" id="PF02784">
    <property type="entry name" value="Orn_Arg_deC_N"/>
    <property type="match status" value="1"/>
</dbReference>
<gene>
    <name evidence="5" type="primary">lysA</name>
    <name evidence="11" type="ORF">N825_22245</name>
</gene>
<feature type="modified residue" description="N6-(pyridoxal phosphate)lysine" evidence="5 7">
    <location>
        <position position="61"/>
    </location>
</feature>
<evidence type="ECO:0000259" key="9">
    <source>
        <dbReference type="Pfam" id="PF00278"/>
    </source>
</evidence>
<keyword evidence="5 8" id="KW-0457">Lysine biosynthesis</keyword>
<feature type="binding site" evidence="5">
    <location>
        <begin position="274"/>
        <end position="277"/>
    </location>
    <ligand>
        <name>pyridoxal 5'-phosphate</name>
        <dbReference type="ChEBI" id="CHEBI:597326"/>
    </ligand>
</feature>
<dbReference type="NCBIfam" id="TIGR01048">
    <property type="entry name" value="lysA"/>
    <property type="match status" value="1"/>
</dbReference>
<comment type="cofactor">
    <cofactor evidence="1 5 7 8">
        <name>pyridoxal 5'-phosphate</name>
        <dbReference type="ChEBI" id="CHEBI:597326"/>
    </cofactor>
</comment>
<evidence type="ECO:0000259" key="10">
    <source>
        <dbReference type="Pfam" id="PF02784"/>
    </source>
</evidence>
<feature type="binding site" evidence="5">
    <location>
        <position position="277"/>
    </location>
    <ligand>
        <name>substrate</name>
    </ligand>
</feature>
<feature type="binding site" evidence="5">
    <location>
        <position position="240"/>
    </location>
    <ligand>
        <name>pyridoxal 5'-phosphate</name>
        <dbReference type="ChEBI" id="CHEBI:597326"/>
    </ligand>
</feature>
<feature type="binding site" evidence="5">
    <location>
        <position position="374"/>
    </location>
    <ligand>
        <name>substrate</name>
    </ligand>
</feature>
<sequence>MNPHFTYRDGVLHADDVSLMDLAAEVGTPFYCYSSAALEANYRAFADAFEGSDTGICYALKANSNLAVIRTLARLGAGADVVSEGEMRRALAGGVPADRIVFSGVGKTRGEMRSALEAGIFQLNVESIPELEALSEVATSIGRTAAIAIRVNPDVDAKTHAKIATGKKENKFGIDIDHARATYARAAELPGIEAVAVAVHIGSQLTSLEPFRDAFERVVELVHALRADGHDIQRLDLGGGLGILYRDEEVSALASYAGMVRSITGNLGCHVTLEPGRALVGNAGVLVSKVIFRKTGVHREFLIVDAAMNDLIRPSLYDAWHTILPVVEPNPDAPRSPIDVVGPVCESGDTFAVQRDLPHLDQEDLVAFLSAGAYGAVMASTYNTRPLVPEVLVSGAKHAVVRRRPTIEEMLAAERVPEWLDP</sequence>
<dbReference type="UniPathway" id="UPA00034">
    <property type="reaction ID" value="UER00027"/>
</dbReference>
<dbReference type="PRINTS" id="PR01181">
    <property type="entry name" value="DAPDCRBXLASE"/>
</dbReference>
<evidence type="ECO:0000256" key="1">
    <source>
        <dbReference type="ARBA" id="ARBA00001933"/>
    </source>
</evidence>
<comment type="caution">
    <text evidence="11">The sequence shown here is derived from an EMBL/GenBank/DDBJ whole genome shotgun (WGS) entry which is preliminary data.</text>
</comment>
<dbReference type="InterPro" id="IPR022653">
    <property type="entry name" value="De-COase2_pyr-phos_BS"/>
</dbReference>
<dbReference type="GO" id="GO:0030170">
    <property type="term" value="F:pyridoxal phosphate binding"/>
    <property type="evidence" value="ECO:0007669"/>
    <property type="project" value="UniProtKB-UniRule"/>
</dbReference>
<protein>
    <recommendedName>
        <fullName evidence="5 6">Diaminopimelate decarboxylase</fullName>
        <shortName evidence="5">DAP decarboxylase</shortName>
        <shortName evidence="5">DAPDC</shortName>
        <ecNumber evidence="5 6">4.1.1.20</ecNumber>
    </recommendedName>
</protein>
<dbReference type="AlphaFoldDB" id="W9GZW4"/>
<feature type="binding site" evidence="5">
    <location>
        <position position="374"/>
    </location>
    <ligand>
        <name>pyridoxal 5'-phosphate</name>
        <dbReference type="ChEBI" id="CHEBI:597326"/>
    </ligand>
</feature>
<dbReference type="OrthoDB" id="9802241at2"/>
<evidence type="ECO:0000256" key="5">
    <source>
        <dbReference type="HAMAP-Rule" id="MF_02120"/>
    </source>
</evidence>
<keyword evidence="4 5" id="KW-0456">Lyase</keyword>
<accession>W9GZW4</accession>
<dbReference type="PANTHER" id="PTHR43727">
    <property type="entry name" value="DIAMINOPIMELATE DECARBOXYLASE"/>
    <property type="match status" value="1"/>
</dbReference>
<evidence type="ECO:0000313" key="12">
    <source>
        <dbReference type="Proteomes" id="UP000019486"/>
    </source>
</evidence>
<dbReference type="PRINTS" id="PR01179">
    <property type="entry name" value="ODADCRBXLASE"/>
</dbReference>
<dbReference type="SUPFAM" id="SSF50621">
    <property type="entry name" value="Alanine racemase C-terminal domain-like"/>
    <property type="match status" value="1"/>
</dbReference>
<comment type="function">
    <text evidence="5">Specifically catalyzes the decarboxylation of meso-diaminopimelate (meso-DAP) to L-lysine.</text>
</comment>
<evidence type="ECO:0000256" key="3">
    <source>
        <dbReference type="ARBA" id="ARBA00022898"/>
    </source>
</evidence>
<dbReference type="PANTHER" id="PTHR43727:SF2">
    <property type="entry name" value="GROUP IV DECARBOXYLASE"/>
    <property type="match status" value="1"/>
</dbReference>